<keyword evidence="9 15" id="KW-0328">Glycosyltransferase</keyword>
<comment type="subcellular location">
    <subcellularLocation>
        <location evidence="2 15">Cytoplasm</location>
    </subcellularLocation>
</comment>
<comment type="domain">
    <text evidence="15">Lacks the C-terminal regulatory region which is replaced by HisZ.</text>
</comment>
<comment type="pathway">
    <text evidence="3 15">Amino-acid biosynthesis; L-histidine biosynthesis; L-histidine from 5-phospho-alpha-D-ribose 1-diphosphate: step 1/9.</text>
</comment>
<evidence type="ECO:0000256" key="13">
    <source>
        <dbReference type="ARBA" id="ARBA00023102"/>
    </source>
</evidence>
<dbReference type="PROSITE" id="PS01316">
    <property type="entry name" value="ATP_P_PHORIBOSYLTR"/>
    <property type="match status" value="1"/>
</dbReference>
<accession>A0ABX8BCC6</accession>
<evidence type="ECO:0000256" key="12">
    <source>
        <dbReference type="ARBA" id="ARBA00022840"/>
    </source>
</evidence>
<organism evidence="17 18">
    <name type="scientific">Chloracidobacterium validum</name>
    <dbReference type="NCBI Taxonomy" id="2821543"/>
    <lineage>
        <taxon>Bacteria</taxon>
        <taxon>Pseudomonadati</taxon>
        <taxon>Acidobacteriota</taxon>
        <taxon>Terriglobia</taxon>
        <taxon>Terriglobales</taxon>
        <taxon>Acidobacteriaceae</taxon>
        <taxon>Chloracidobacterium</taxon>
    </lineage>
</organism>
<reference evidence="17 18" key="1">
    <citation type="submission" date="2021-03" db="EMBL/GenBank/DDBJ databases">
        <title>Genomic and phenotypic characterization of Chloracidobacterium isolates provides evidence for multiple species.</title>
        <authorList>
            <person name="Saini M.K."/>
            <person name="Costas A.M.G."/>
            <person name="Tank M."/>
            <person name="Bryant D.A."/>
        </authorList>
    </citation>
    <scope>NUCLEOTIDE SEQUENCE [LARGE SCALE GENOMIC DNA]</scope>
    <source>
        <strain evidence="17 18">BV2-C</strain>
    </source>
</reference>
<evidence type="ECO:0000256" key="5">
    <source>
        <dbReference type="ARBA" id="ARBA00011496"/>
    </source>
</evidence>
<evidence type="ECO:0000313" key="17">
    <source>
        <dbReference type="EMBL" id="QUW03445.1"/>
    </source>
</evidence>
<evidence type="ECO:0000256" key="9">
    <source>
        <dbReference type="ARBA" id="ARBA00022676"/>
    </source>
</evidence>
<dbReference type="Pfam" id="PF01634">
    <property type="entry name" value="HisG"/>
    <property type="match status" value="1"/>
</dbReference>
<comment type="catalytic activity">
    <reaction evidence="1 15">
        <text>1-(5-phospho-beta-D-ribosyl)-ATP + diphosphate = 5-phospho-alpha-D-ribose 1-diphosphate + ATP</text>
        <dbReference type="Rhea" id="RHEA:18473"/>
        <dbReference type="ChEBI" id="CHEBI:30616"/>
        <dbReference type="ChEBI" id="CHEBI:33019"/>
        <dbReference type="ChEBI" id="CHEBI:58017"/>
        <dbReference type="ChEBI" id="CHEBI:73183"/>
        <dbReference type="EC" id="2.4.2.17"/>
    </reaction>
</comment>
<comment type="similarity">
    <text evidence="4 15">Belongs to the ATP phosphoribosyltransferase family. Short subfamily.</text>
</comment>
<evidence type="ECO:0000256" key="6">
    <source>
        <dbReference type="ARBA" id="ARBA00011946"/>
    </source>
</evidence>
<dbReference type="SUPFAM" id="SSF53850">
    <property type="entry name" value="Periplasmic binding protein-like II"/>
    <property type="match status" value="1"/>
</dbReference>
<keyword evidence="8 15" id="KW-0028">Amino-acid biosynthesis</keyword>
<dbReference type="HAMAP" id="MF_01018">
    <property type="entry name" value="HisG_Short"/>
    <property type="match status" value="1"/>
</dbReference>
<comment type="subunit">
    <text evidence="5 15">Heteromultimer composed of HisG and HisZ subunits.</text>
</comment>
<sequence>MTTLALAKGRLQDATLARLAQAGIVVSPEQLESRRLVLTDAAGEYRFLLVKPGDVPIYVEHGVAQAGVCGRDVLLETEPDVYEPLDLGFGVCRLVVAGYPNADWRQTNRLSKMRVATKYPNVTQRHFQTRATPVEIIPLTGSVELAPVLGLADCIVDIVETGQTLAENGLVMLEEIATVSARCIVNRAAFHLDRARITQLLKRLAPSNDQGDGP</sequence>
<dbReference type="InterPro" id="IPR024893">
    <property type="entry name" value="ATP_PRibTrfase_HisG_short"/>
</dbReference>
<feature type="domain" description="ATP phosphoribosyltransferase catalytic" evidence="16">
    <location>
        <begin position="51"/>
        <end position="204"/>
    </location>
</feature>
<evidence type="ECO:0000256" key="3">
    <source>
        <dbReference type="ARBA" id="ARBA00004667"/>
    </source>
</evidence>
<keyword evidence="7 15" id="KW-0963">Cytoplasm</keyword>
<evidence type="ECO:0000256" key="8">
    <source>
        <dbReference type="ARBA" id="ARBA00022605"/>
    </source>
</evidence>
<keyword evidence="13 15" id="KW-0368">Histidine biosynthesis</keyword>
<keyword evidence="10 15" id="KW-0808">Transferase</keyword>
<evidence type="ECO:0000256" key="10">
    <source>
        <dbReference type="ARBA" id="ARBA00022679"/>
    </source>
</evidence>
<proteinExistence type="inferred from homology"/>
<evidence type="ECO:0000313" key="18">
    <source>
        <dbReference type="Proteomes" id="UP000676506"/>
    </source>
</evidence>
<dbReference type="Gene3D" id="3.40.190.10">
    <property type="entry name" value="Periplasmic binding protein-like II"/>
    <property type="match status" value="2"/>
</dbReference>
<evidence type="ECO:0000256" key="15">
    <source>
        <dbReference type="HAMAP-Rule" id="MF_01018"/>
    </source>
</evidence>
<evidence type="ECO:0000259" key="16">
    <source>
        <dbReference type="Pfam" id="PF01634"/>
    </source>
</evidence>
<protein>
    <recommendedName>
        <fullName evidence="6 15">ATP phosphoribosyltransferase</fullName>
        <shortName evidence="15">ATP-PRT</shortName>
        <shortName evidence="15">ATP-PRTase</shortName>
        <ecNumber evidence="6 15">2.4.2.17</ecNumber>
    </recommendedName>
</protein>
<keyword evidence="12 15" id="KW-0067">ATP-binding</keyword>
<dbReference type="RefSeq" id="WP_211429336.1">
    <property type="nucleotide sequence ID" value="NZ_CP072648.1"/>
</dbReference>
<keyword evidence="18" id="KW-1185">Reference proteome</keyword>
<gene>
    <name evidence="15" type="primary">hisG</name>
    <name evidence="17" type="ORF">J8C06_03120</name>
</gene>
<dbReference type="EC" id="2.4.2.17" evidence="6 15"/>
<dbReference type="GO" id="GO:0003879">
    <property type="term" value="F:ATP phosphoribosyltransferase activity"/>
    <property type="evidence" value="ECO:0007669"/>
    <property type="project" value="UniProtKB-EC"/>
</dbReference>
<keyword evidence="11 15" id="KW-0547">Nucleotide-binding</keyword>
<dbReference type="InterPro" id="IPR001348">
    <property type="entry name" value="ATP_PRibTrfase_HisG"/>
</dbReference>
<name>A0ABX8BCC6_9BACT</name>
<dbReference type="InterPro" id="IPR013820">
    <property type="entry name" value="ATP_PRibTrfase_cat"/>
</dbReference>
<dbReference type="InterPro" id="IPR018198">
    <property type="entry name" value="ATP_PRibTrfase_CS"/>
</dbReference>
<dbReference type="PANTHER" id="PTHR21403">
    <property type="entry name" value="ATP PHOSPHORIBOSYLTRANSFERASE ATP-PRTASE"/>
    <property type="match status" value="1"/>
</dbReference>
<comment type="function">
    <text evidence="14 15">Catalyzes the condensation of ATP and 5-phosphoribose 1-diphosphate to form N'-(5'-phosphoribosyl)-ATP (PR-ATP). Has a crucial role in the pathway because the rate of histidine biosynthesis seems to be controlled primarily by regulation of HisG enzymatic activity.</text>
</comment>
<dbReference type="CDD" id="cd13595">
    <property type="entry name" value="PBP2_HisGs"/>
    <property type="match status" value="1"/>
</dbReference>
<evidence type="ECO:0000256" key="2">
    <source>
        <dbReference type="ARBA" id="ARBA00004496"/>
    </source>
</evidence>
<evidence type="ECO:0000256" key="14">
    <source>
        <dbReference type="ARBA" id="ARBA00024861"/>
    </source>
</evidence>
<evidence type="ECO:0000256" key="11">
    <source>
        <dbReference type="ARBA" id="ARBA00022741"/>
    </source>
</evidence>
<dbReference type="PANTHER" id="PTHR21403:SF8">
    <property type="entry name" value="ATP PHOSPHORIBOSYLTRANSFERASE"/>
    <property type="match status" value="1"/>
</dbReference>
<dbReference type="Proteomes" id="UP000676506">
    <property type="component" value="Chromosome 1"/>
</dbReference>
<evidence type="ECO:0000256" key="7">
    <source>
        <dbReference type="ARBA" id="ARBA00022490"/>
    </source>
</evidence>
<dbReference type="NCBIfam" id="TIGR00070">
    <property type="entry name" value="hisG"/>
    <property type="match status" value="1"/>
</dbReference>
<evidence type="ECO:0000256" key="4">
    <source>
        <dbReference type="ARBA" id="ARBA00009489"/>
    </source>
</evidence>
<dbReference type="EMBL" id="CP072648">
    <property type="protein sequence ID" value="QUW03445.1"/>
    <property type="molecule type" value="Genomic_DNA"/>
</dbReference>
<evidence type="ECO:0000256" key="1">
    <source>
        <dbReference type="ARBA" id="ARBA00000915"/>
    </source>
</evidence>